<evidence type="ECO:0000313" key="2">
    <source>
        <dbReference type="EMBL" id="MED6285784.1"/>
    </source>
</evidence>
<organism evidence="2 3">
    <name type="scientific">Characodon lateralis</name>
    <dbReference type="NCBI Taxonomy" id="208331"/>
    <lineage>
        <taxon>Eukaryota</taxon>
        <taxon>Metazoa</taxon>
        <taxon>Chordata</taxon>
        <taxon>Craniata</taxon>
        <taxon>Vertebrata</taxon>
        <taxon>Euteleostomi</taxon>
        <taxon>Actinopterygii</taxon>
        <taxon>Neopterygii</taxon>
        <taxon>Teleostei</taxon>
        <taxon>Neoteleostei</taxon>
        <taxon>Acanthomorphata</taxon>
        <taxon>Ovalentaria</taxon>
        <taxon>Atherinomorphae</taxon>
        <taxon>Cyprinodontiformes</taxon>
        <taxon>Goodeidae</taxon>
        <taxon>Characodon</taxon>
    </lineage>
</organism>
<feature type="transmembrane region" description="Helical" evidence="1">
    <location>
        <begin position="6"/>
        <end position="30"/>
    </location>
</feature>
<proteinExistence type="predicted"/>
<keyword evidence="1" id="KW-1133">Transmembrane helix</keyword>
<dbReference type="Proteomes" id="UP001352852">
    <property type="component" value="Unassembled WGS sequence"/>
</dbReference>
<sequence>MLDGHLLLGWLSFTVIVHLLSLLGPTTAYFGSRIESERCHFEASQLVSATGCLQFQGVEGNNQRSSVY</sequence>
<comment type="caution">
    <text evidence="2">The sequence shown here is derived from an EMBL/GenBank/DDBJ whole genome shotgun (WGS) entry which is preliminary data.</text>
</comment>
<dbReference type="EMBL" id="JAHUTJ010055202">
    <property type="protein sequence ID" value="MED6285784.1"/>
    <property type="molecule type" value="Genomic_DNA"/>
</dbReference>
<keyword evidence="1" id="KW-0472">Membrane</keyword>
<protein>
    <submittedName>
        <fullName evidence="2">Uncharacterized protein</fullName>
    </submittedName>
</protein>
<name>A0ABU7EF27_9TELE</name>
<reference evidence="2 3" key="1">
    <citation type="submission" date="2021-06" db="EMBL/GenBank/DDBJ databases">
        <authorList>
            <person name="Palmer J.M."/>
        </authorList>
    </citation>
    <scope>NUCLEOTIDE SEQUENCE [LARGE SCALE GENOMIC DNA]</scope>
    <source>
        <strain evidence="2 3">CL_MEX2019</strain>
        <tissue evidence="2">Muscle</tissue>
    </source>
</reference>
<keyword evidence="3" id="KW-1185">Reference proteome</keyword>
<keyword evidence="1" id="KW-0812">Transmembrane</keyword>
<evidence type="ECO:0000313" key="3">
    <source>
        <dbReference type="Proteomes" id="UP001352852"/>
    </source>
</evidence>
<accession>A0ABU7EF27</accession>
<evidence type="ECO:0000256" key="1">
    <source>
        <dbReference type="SAM" id="Phobius"/>
    </source>
</evidence>
<gene>
    <name evidence="2" type="ORF">CHARACLAT_032679</name>
</gene>